<evidence type="ECO:0000259" key="6">
    <source>
        <dbReference type="PROSITE" id="PS50054"/>
    </source>
</evidence>
<dbReference type="GO" id="GO:0004725">
    <property type="term" value="F:protein tyrosine phosphatase activity"/>
    <property type="evidence" value="ECO:0007669"/>
    <property type="project" value="TreeGrafter"/>
</dbReference>
<dbReference type="PROSITE" id="PS50056">
    <property type="entry name" value="TYR_PHOSPHATASE_2"/>
    <property type="match status" value="1"/>
</dbReference>
<evidence type="ECO:0000259" key="7">
    <source>
        <dbReference type="PROSITE" id="PS50056"/>
    </source>
</evidence>
<dbReference type="PANTHER" id="PTHR45948">
    <property type="entry name" value="DUAL SPECIFICITY PROTEIN PHOSPHATASE DDB_G0269404-RELATED"/>
    <property type="match status" value="1"/>
</dbReference>
<reference evidence="8" key="2">
    <citation type="journal article" date="2018" name="Environ. Sci. Technol.">
        <title>The Toxicogenome of Hyalella azteca: A Model for Sediment Ecotoxicology and Evolutionary Toxicology.</title>
        <authorList>
            <person name="Poynton H.C."/>
            <person name="Hasenbein S."/>
            <person name="Benoit J.B."/>
            <person name="Sepulveda M.S."/>
            <person name="Poelchau M.F."/>
            <person name="Hughes D.S.T."/>
            <person name="Murali S.C."/>
            <person name="Chen S."/>
            <person name="Glastad K.M."/>
            <person name="Goodisman M.A.D."/>
            <person name="Werren J.H."/>
            <person name="Vineis J.H."/>
            <person name="Bowen J.L."/>
            <person name="Friedrich M."/>
            <person name="Jones J."/>
            <person name="Robertson H.M."/>
            <person name="Feyereisen R."/>
            <person name="Mechler-Hickson A."/>
            <person name="Mathers N."/>
            <person name="Lee C.E."/>
            <person name="Colbourne J.K."/>
            <person name="Biales A."/>
            <person name="Johnston J.S."/>
            <person name="Wellborn G.A."/>
            <person name="Rosendale A.J."/>
            <person name="Cridge A.G."/>
            <person name="Munoz-Torres M.C."/>
            <person name="Bain P.A."/>
            <person name="Manny A.R."/>
            <person name="Major K.M."/>
            <person name="Lambert F.N."/>
            <person name="Vulpe C.D."/>
            <person name="Tuck P."/>
            <person name="Blalock B.J."/>
            <person name="Lin Y.Y."/>
            <person name="Smith M.E."/>
            <person name="Ochoa-Acuna H."/>
            <person name="Chen M.M."/>
            <person name="Childers C.P."/>
            <person name="Qu J."/>
            <person name="Dugan S."/>
            <person name="Lee S.L."/>
            <person name="Chao H."/>
            <person name="Dinh H."/>
            <person name="Han Y."/>
            <person name="Doddapaneni H."/>
            <person name="Worley K.C."/>
            <person name="Muzny D.M."/>
            <person name="Gibbs R.A."/>
            <person name="Richards S."/>
        </authorList>
    </citation>
    <scope>NUCLEOTIDE SEQUENCE</scope>
    <source>
        <strain evidence="8">HAZT.00-mixed</strain>
        <tissue evidence="8">Whole organism</tissue>
    </source>
</reference>
<protein>
    <submittedName>
        <fullName evidence="8">Uncharacterized protein</fullName>
    </submittedName>
</protein>
<dbReference type="EMBL" id="JQDR03011647">
    <property type="protein sequence ID" value="KAA0192442.1"/>
    <property type="molecule type" value="Genomic_DNA"/>
</dbReference>
<evidence type="ECO:0000256" key="2">
    <source>
        <dbReference type="ARBA" id="ARBA00022801"/>
    </source>
</evidence>
<dbReference type="AlphaFoldDB" id="A0A6A0GZY7"/>
<dbReference type="GO" id="GO:0007165">
    <property type="term" value="P:signal transduction"/>
    <property type="evidence" value="ECO:0007669"/>
    <property type="project" value="TreeGrafter"/>
</dbReference>
<evidence type="ECO:0000256" key="1">
    <source>
        <dbReference type="ARBA" id="ARBA00008601"/>
    </source>
</evidence>
<proteinExistence type="inferred from homology"/>
<comment type="similarity">
    <text evidence="1">Belongs to the protein-tyrosine phosphatase family. Non-receptor class dual specificity subfamily.</text>
</comment>
<dbReference type="InterPro" id="IPR000340">
    <property type="entry name" value="Dual-sp_phosphatase_cat-dom"/>
</dbReference>
<dbReference type="InterPro" id="IPR000387">
    <property type="entry name" value="Tyr_Pase_dom"/>
</dbReference>
<evidence type="ECO:0000256" key="4">
    <source>
        <dbReference type="ARBA" id="ARBA00047761"/>
    </source>
</evidence>
<dbReference type="Gene3D" id="3.90.190.10">
    <property type="entry name" value="Protein tyrosine phosphatase superfamily"/>
    <property type="match status" value="1"/>
</dbReference>
<feature type="domain" description="Tyrosine-protein phosphatase" evidence="6">
    <location>
        <begin position="13"/>
        <end position="177"/>
    </location>
</feature>
<sequence length="245" mass="27633">MKNIPFRGKTQDWRNKSVLPGLYVGNFRDSKDTGQLKEHGITHILAIHDNARKLPCNNNRFEAIDRFAGKSNLGQIMFQDKEHLCILASDSPGQSLMQFFPVCNDFIHTARLKGGSVLIHCLAGMSRSVTVAVIYVMSVTSLNWRDALNAVRGARNVANPNVGFLKQLSEFDAERLTDERRRLKEKYPAYVSMMEEDERVAQEFLASYNLSLSLGQTCDGECPVGSVCPRGLCNQRRRFVCFILL</sequence>
<comment type="catalytic activity">
    <reaction evidence="5">
        <text>O-phospho-L-threonyl-[protein] + H2O = L-threonyl-[protein] + phosphate</text>
        <dbReference type="Rhea" id="RHEA:47004"/>
        <dbReference type="Rhea" id="RHEA-COMP:11060"/>
        <dbReference type="Rhea" id="RHEA-COMP:11605"/>
        <dbReference type="ChEBI" id="CHEBI:15377"/>
        <dbReference type="ChEBI" id="CHEBI:30013"/>
        <dbReference type="ChEBI" id="CHEBI:43474"/>
        <dbReference type="ChEBI" id="CHEBI:61977"/>
        <dbReference type="EC" id="3.1.3.16"/>
    </reaction>
</comment>
<organism evidence="8">
    <name type="scientific">Hyalella azteca</name>
    <name type="common">Amphipod</name>
    <dbReference type="NCBI Taxonomy" id="294128"/>
    <lineage>
        <taxon>Eukaryota</taxon>
        <taxon>Metazoa</taxon>
        <taxon>Ecdysozoa</taxon>
        <taxon>Arthropoda</taxon>
        <taxon>Crustacea</taxon>
        <taxon>Multicrustacea</taxon>
        <taxon>Malacostraca</taxon>
        <taxon>Eumalacostraca</taxon>
        <taxon>Peracarida</taxon>
        <taxon>Amphipoda</taxon>
        <taxon>Senticaudata</taxon>
        <taxon>Talitrida</taxon>
        <taxon>Talitroidea</taxon>
        <taxon>Hyalellidae</taxon>
        <taxon>Hyalella</taxon>
    </lineage>
</organism>
<keyword evidence="3" id="KW-0904">Protein phosphatase</keyword>
<dbReference type="Proteomes" id="UP000711488">
    <property type="component" value="Unassembled WGS sequence"/>
</dbReference>
<name>A0A6A0GZY7_HYAAZ</name>
<dbReference type="PROSITE" id="PS50054">
    <property type="entry name" value="TYR_PHOSPHATASE_DUAL"/>
    <property type="match status" value="1"/>
</dbReference>
<dbReference type="InterPro" id="IPR029021">
    <property type="entry name" value="Prot-tyrosine_phosphatase-like"/>
</dbReference>
<dbReference type="GO" id="GO:0004722">
    <property type="term" value="F:protein serine/threonine phosphatase activity"/>
    <property type="evidence" value="ECO:0007669"/>
    <property type="project" value="UniProtKB-EC"/>
</dbReference>
<accession>A0A6A0GZY7</accession>
<dbReference type="InterPro" id="IPR020422">
    <property type="entry name" value="TYR_PHOSPHATASE_DUAL_dom"/>
</dbReference>
<dbReference type="Pfam" id="PF00782">
    <property type="entry name" value="DSPc"/>
    <property type="match status" value="1"/>
</dbReference>
<keyword evidence="2" id="KW-0378">Hydrolase</keyword>
<evidence type="ECO:0000256" key="3">
    <source>
        <dbReference type="ARBA" id="ARBA00022912"/>
    </source>
</evidence>
<comment type="catalytic activity">
    <reaction evidence="4">
        <text>O-phospho-L-seryl-[protein] + H2O = L-seryl-[protein] + phosphate</text>
        <dbReference type="Rhea" id="RHEA:20629"/>
        <dbReference type="Rhea" id="RHEA-COMP:9863"/>
        <dbReference type="Rhea" id="RHEA-COMP:11604"/>
        <dbReference type="ChEBI" id="CHEBI:15377"/>
        <dbReference type="ChEBI" id="CHEBI:29999"/>
        <dbReference type="ChEBI" id="CHEBI:43474"/>
        <dbReference type="ChEBI" id="CHEBI:83421"/>
        <dbReference type="EC" id="3.1.3.16"/>
    </reaction>
</comment>
<dbReference type="PANTHER" id="PTHR45948:SF2">
    <property type="entry name" value="DUAL SPECIFICITY PROTEIN PHOSPHATASE"/>
    <property type="match status" value="1"/>
</dbReference>
<evidence type="ECO:0000313" key="8">
    <source>
        <dbReference type="EMBL" id="KAA0192442.1"/>
    </source>
</evidence>
<dbReference type="OrthoDB" id="9979246at2759"/>
<dbReference type="GO" id="GO:0005829">
    <property type="term" value="C:cytosol"/>
    <property type="evidence" value="ECO:0007669"/>
    <property type="project" value="TreeGrafter"/>
</dbReference>
<dbReference type="SMART" id="SM00195">
    <property type="entry name" value="DSPc"/>
    <property type="match status" value="1"/>
</dbReference>
<gene>
    <name evidence="8" type="ORF">HAZT_HAZT007908</name>
</gene>
<feature type="domain" description="Tyrosine specific protein phosphatases" evidence="7">
    <location>
        <begin position="97"/>
        <end position="155"/>
    </location>
</feature>
<reference evidence="8" key="1">
    <citation type="submission" date="2014-08" db="EMBL/GenBank/DDBJ databases">
        <authorList>
            <person name="Murali S."/>
            <person name="Richards S."/>
            <person name="Bandaranaike D."/>
            <person name="Bellair M."/>
            <person name="Blankenburg K."/>
            <person name="Chao H."/>
            <person name="Dinh H."/>
            <person name="Doddapaneni H."/>
            <person name="Dugan-Rocha S."/>
            <person name="Elkadiri S."/>
            <person name="Gnanaolivu R."/>
            <person name="Hughes D."/>
            <person name="Lee S."/>
            <person name="Li M."/>
            <person name="Ming W."/>
            <person name="Munidasa M."/>
            <person name="Muniz J."/>
            <person name="Nguyen L."/>
            <person name="Osuji N."/>
            <person name="Pu L.-L."/>
            <person name="Puazo M."/>
            <person name="Skinner E."/>
            <person name="Qu C."/>
            <person name="Quiroz J."/>
            <person name="Raj R."/>
            <person name="Weissenberger G."/>
            <person name="Xin Y."/>
            <person name="Zou X."/>
            <person name="Han Y."/>
            <person name="Worley K."/>
            <person name="Muzny D."/>
            <person name="Gibbs R."/>
        </authorList>
    </citation>
    <scope>NUCLEOTIDE SEQUENCE</scope>
    <source>
        <strain evidence="8">HAZT.00-mixed</strain>
        <tissue evidence="8">Whole organism</tissue>
    </source>
</reference>
<reference evidence="8" key="3">
    <citation type="submission" date="2019-06" db="EMBL/GenBank/DDBJ databases">
        <authorList>
            <person name="Poynton C."/>
            <person name="Hasenbein S."/>
            <person name="Benoit J.B."/>
            <person name="Sepulveda M.S."/>
            <person name="Poelchau M.F."/>
            <person name="Murali S.C."/>
            <person name="Chen S."/>
            <person name="Glastad K.M."/>
            <person name="Werren J.H."/>
            <person name="Vineis J.H."/>
            <person name="Bowen J.L."/>
            <person name="Friedrich M."/>
            <person name="Jones J."/>
            <person name="Robertson H.M."/>
            <person name="Feyereisen R."/>
            <person name="Mechler-Hickson A."/>
            <person name="Mathers N."/>
            <person name="Lee C.E."/>
            <person name="Colbourne J.K."/>
            <person name="Biales A."/>
            <person name="Johnston J.S."/>
            <person name="Wellborn G.A."/>
            <person name="Rosendale A.J."/>
            <person name="Cridge A.G."/>
            <person name="Munoz-Torres M.C."/>
            <person name="Bain P.A."/>
            <person name="Manny A.R."/>
            <person name="Major K.M."/>
            <person name="Lambert F.N."/>
            <person name="Vulpe C.D."/>
            <person name="Tuck P."/>
            <person name="Blalock B.J."/>
            <person name="Lin Y.-Y."/>
            <person name="Smith M.E."/>
            <person name="Ochoa-Acuna H."/>
            <person name="Chen M.-J.M."/>
            <person name="Childers C.P."/>
            <person name="Qu J."/>
            <person name="Dugan S."/>
            <person name="Lee S.L."/>
            <person name="Chao H."/>
            <person name="Dinh H."/>
            <person name="Han Y."/>
            <person name="Doddapaneni H."/>
            <person name="Worley K.C."/>
            <person name="Muzny D.M."/>
            <person name="Gibbs R.A."/>
            <person name="Richards S."/>
        </authorList>
    </citation>
    <scope>NUCLEOTIDE SEQUENCE</scope>
    <source>
        <strain evidence="8">HAZT.00-mixed</strain>
        <tissue evidence="8">Whole organism</tissue>
    </source>
</reference>
<evidence type="ECO:0000256" key="5">
    <source>
        <dbReference type="ARBA" id="ARBA00048336"/>
    </source>
</evidence>
<comment type="caution">
    <text evidence="8">The sequence shown here is derived from an EMBL/GenBank/DDBJ whole genome shotgun (WGS) entry which is preliminary data.</text>
</comment>
<dbReference type="SUPFAM" id="SSF52799">
    <property type="entry name" value="(Phosphotyrosine protein) phosphatases II"/>
    <property type="match status" value="1"/>
</dbReference>